<evidence type="ECO:0000259" key="11">
    <source>
        <dbReference type="PROSITE" id="PS51918"/>
    </source>
</evidence>
<dbReference type="GO" id="GO:0004109">
    <property type="term" value="F:coproporphyrinogen oxidase activity"/>
    <property type="evidence" value="ECO:0007669"/>
    <property type="project" value="InterPro"/>
</dbReference>
<evidence type="ECO:0000256" key="6">
    <source>
        <dbReference type="ARBA" id="ARBA00023004"/>
    </source>
</evidence>
<dbReference type="PANTHER" id="PTHR13932:SF5">
    <property type="entry name" value="RADICAL S-ADENOSYL METHIONINE DOMAIN-CONTAINING PROTEIN 1, MITOCHONDRIAL"/>
    <property type="match status" value="1"/>
</dbReference>
<reference evidence="12" key="1">
    <citation type="submission" date="2023-03" db="EMBL/GenBank/DDBJ databases">
        <authorList>
            <person name="Steffen K."/>
            <person name="Cardenas P."/>
        </authorList>
    </citation>
    <scope>NUCLEOTIDE SEQUENCE</scope>
</reference>
<keyword evidence="3" id="KW-0349">Heme</keyword>
<dbReference type="InterPro" id="IPR006638">
    <property type="entry name" value="Elp3/MiaA/NifB-like_rSAM"/>
</dbReference>
<dbReference type="EMBL" id="CASHTH010000036">
    <property type="protein sequence ID" value="CAI7989762.1"/>
    <property type="molecule type" value="Genomic_DNA"/>
</dbReference>
<dbReference type="GO" id="GO:0051539">
    <property type="term" value="F:4 iron, 4 sulfur cluster binding"/>
    <property type="evidence" value="ECO:0007669"/>
    <property type="project" value="InterPro"/>
</dbReference>
<feature type="domain" description="Radical SAM core" evidence="11">
    <location>
        <begin position="1"/>
        <end position="235"/>
    </location>
</feature>
<comment type="function">
    <text evidence="10">May be a heme chaperone, appears to bind heme. Homologous bacterial proteins do not have oxygen-independent coproporphyrinogen-III oxidase activity. Binds 1 [4Fe-4S] cluster. The cluster is coordinated with 3 cysteines and an exchangeable S-adenosyl-L-methionine.</text>
</comment>
<keyword evidence="13" id="KW-1185">Reference proteome</keyword>
<keyword evidence="8" id="KW-0143">Chaperone</keyword>
<dbReference type="Gene3D" id="3.20.20.70">
    <property type="entry name" value="Aldolase class I"/>
    <property type="match status" value="1"/>
</dbReference>
<evidence type="ECO:0000256" key="3">
    <source>
        <dbReference type="ARBA" id="ARBA00022617"/>
    </source>
</evidence>
<dbReference type="InterPro" id="IPR013785">
    <property type="entry name" value="Aldolase_TIM"/>
</dbReference>
<gene>
    <name evidence="12" type="ORF">GBAR_LOCUS320</name>
</gene>
<dbReference type="CDD" id="cd01335">
    <property type="entry name" value="Radical_SAM"/>
    <property type="match status" value="1"/>
</dbReference>
<dbReference type="AlphaFoldDB" id="A0AA35W340"/>
<accession>A0AA35W340</accession>
<dbReference type="SMART" id="SM00729">
    <property type="entry name" value="Elp3"/>
    <property type="match status" value="1"/>
</dbReference>
<dbReference type="InterPro" id="IPR034505">
    <property type="entry name" value="Coproporphyrinogen-III_oxidase"/>
</dbReference>
<evidence type="ECO:0000313" key="12">
    <source>
        <dbReference type="EMBL" id="CAI7989762.1"/>
    </source>
</evidence>
<dbReference type="SFLD" id="SFLDS00029">
    <property type="entry name" value="Radical_SAM"/>
    <property type="match status" value="1"/>
</dbReference>
<dbReference type="InterPro" id="IPR010723">
    <property type="entry name" value="HemN_C"/>
</dbReference>
<proteinExistence type="inferred from homology"/>
<organism evidence="12 13">
    <name type="scientific">Geodia barretti</name>
    <name type="common">Barrett's horny sponge</name>
    <dbReference type="NCBI Taxonomy" id="519541"/>
    <lineage>
        <taxon>Eukaryota</taxon>
        <taxon>Metazoa</taxon>
        <taxon>Porifera</taxon>
        <taxon>Demospongiae</taxon>
        <taxon>Heteroscleromorpha</taxon>
        <taxon>Tetractinellida</taxon>
        <taxon>Astrophorina</taxon>
        <taxon>Geodiidae</taxon>
        <taxon>Geodia</taxon>
    </lineage>
</organism>
<evidence type="ECO:0000256" key="2">
    <source>
        <dbReference type="ARBA" id="ARBA00014678"/>
    </source>
</evidence>
<dbReference type="SUPFAM" id="SSF102114">
    <property type="entry name" value="Radical SAM enzymes"/>
    <property type="match status" value="1"/>
</dbReference>
<evidence type="ECO:0000313" key="13">
    <source>
        <dbReference type="Proteomes" id="UP001174909"/>
    </source>
</evidence>
<dbReference type="GO" id="GO:0046872">
    <property type="term" value="F:metal ion binding"/>
    <property type="evidence" value="ECO:0007669"/>
    <property type="project" value="UniProtKB-KW"/>
</dbReference>
<evidence type="ECO:0000256" key="4">
    <source>
        <dbReference type="ARBA" id="ARBA00022691"/>
    </source>
</evidence>
<keyword evidence="6" id="KW-0408">Iron</keyword>
<keyword evidence="7" id="KW-0411">Iron-sulfur</keyword>
<protein>
    <recommendedName>
        <fullName evidence="2">Radical S-adenosyl methionine domain-containing protein 1, mitochondrial</fullName>
    </recommendedName>
    <alternativeName>
        <fullName evidence="9">Putative heme chaperone</fullName>
    </alternativeName>
</protein>
<dbReference type="GO" id="GO:0006779">
    <property type="term" value="P:porphyrin-containing compound biosynthetic process"/>
    <property type="evidence" value="ECO:0007669"/>
    <property type="project" value="InterPro"/>
</dbReference>
<comment type="caution">
    <text evidence="12">The sequence shown here is derived from an EMBL/GenBank/DDBJ whole genome shotgun (WGS) entry which is preliminary data.</text>
</comment>
<evidence type="ECO:0000256" key="5">
    <source>
        <dbReference type="ARBA" id="ARBA00022723"/>
    </source>
</evidence>
<dbReference type="InterPro" id="IPR007197">
    <property type="entry name" value="rSAM"/>
</dbReference>
<dbReference type="SFLD" id="SFLDG01065">
    <property type="entry name" value="anaerobic_coproporphyrinogen-I"/>
    <property type="match status" value="1"/>
</dbReference>
<evidence type="ECO:0000256" key="10">
    <source>
        <dbReference type="ARBA" id="ARBA00045130"/>
    </source>
</evidence>
<dbReference type="InterPro" id="IPR058240">
    <property type="entry name" value="rSAM_sf"/>
</dbReference>
<comment type="similarity">
    <text evidence="1">Belongs to the anaerobic coproporphyrinogen-III oxidase family. HemW subfamily.</text>
</comment>
<dbReference type="PANTHER" id="PTHR13932">
    <property type="entry name" value="COPROPORPHYRINIGEN III OXIDASE"/>
    <property type="match status" value="1"/>
</dbReference>
<evidence type="ECO:0000256" key="9">
    <source>
        <dbReference type="ARBA" id="ARBA00033094"/>
    </source>
</evidence>
<dbReference type="Pfam" id="PF04055">
    <property type="entry name" value="Radical_SAM"/>
    <property type="match status" value="1"/>
</dbReference>
<dbReference type="InterPro" id="IPR004559">
    <property type="entry name" value="HemW-like"/>
</dbReference>
<dbReference type="SFLD" id="SFLDF00288">
    <property type="entry name" value="HemN-like__clustered_with_nucl"/>
    <property type="match status" value="1"/>
</dbReference>
<name>A0AA35W340_GEOBA</name>
<evidence type="ECO:0000256" key="8">
    <source>
        <dbReference type="ARBA" id="ARBA00023186"/>
    </source>
</evidence>
<evidence type="ECO:0000256" key="1">
    <source>
        <dbReference type="ARBA" id="ARBA00006100"/>
    </source>
</evidence>
<keyword evidence="5" id="KW-0479">Metal-binding</keyword>
<dbReference type="GO" id="GO:0005737">
    <property type="term" value="C:cytoplasm"/>
    <property type="evidence" value="ECO:0007669"/>
    <property type="project" value="InterPro"/>
</dbReference>
<sequence>MSSAEPISLYVHIPFCETKCPYCDFNTYAAIEPLMPTYVAALKSEIALWGSLLDGPEVHTVFFGGGTPSYLPSEDIRHTMKAITTAFNLAPCAEVTLEANPGDFTADKLAAYLDCGINRLSIGIQSFDDDLLQTLGRRHNAADAVHAYRQAADAGFENISIDLMYGLPYQNIQQWQSTLAQALELAPPHISMYCLTLEGGTPMERWVDQGSMPTPDADLAADMYLMAQDEMRHGRYRHYEISNWAQPGRRSQHNLTYWRNDPYLGVGPGAHSYLGDCRFSAIKSPREYIRRMQSVSPDSCGEPMRAMISSVPVVDEIEQIDTPLEMAETMMMGLRLDEGIGIAGFKERFGEPPSHFYADTLDELERLELLHTQEDALRLTHRGRMLGNEVFSRFFN</sequence>
<dbReference type="SFLD" id="SFLDF00562">
    <property type="entry name" value="HemN-like__clustered_with_heat"/>
    <property type="match status" value="1"/>
</dbReference>
<dbReference type="Pfam" id="PF06969">
    <property type="entry name" value="HemN_C"/>
    <property type="match status" value="1"/>
</dbReference>
<keyword evidence="4" id="KW-0949">S-adenosyl-L-methionine</keyword>
<evidence type="ECO:0000256" key="7">
    <source>
        <dbReference type="ARBA" id="ARBA00023014"/>
    </source>
</evidence>
<dbReference type="Proteomes" id="UP001174909">
    <property type="component" value="Unassembled WGS sequence"/>
</dbReference>
<dbReference type="NCBIfam" id="TIGR00539">
    <property type="entry name" value="hemN_rel"/>
    <property type="match status" value="1"/>
</dbReference>
<dbReference type="PROSITE" id="PS51918">
    <property type="entry name" value="RADICAL_SAM"/>
    <property type="match status" value="1"/>
</dbReference>